<dbReference type="PANTHER" id="PTHR11730:SF6">
    <property type="entry name" value="AMMONIUM TRANSPORTER"/>
    <property type="match status" value="1"/>
</dbReference>
<feature type="transmembrane region" description="Helical" evidence="9">
    <location>
        <begin position="114"/>
        <end position="135"/>
    </location>
</feature>
<dbReference type="InterPro" id="IPR001905">
    <property type="entry name" value="Ammonium_transpt"/>
</dbReference>
<evidence type="ECO:0000256" key="8">
    <source>
        <dbReference type="ARBA" id="ARBA00023177"/>
    </source>
</evidence>
<feature type="region of interest" description="Disordered" evidence="10">
    <location>
        <begin position="478"/>
        <end position="583"/>
    </location>
</feature>
<evidence type="ECO:0000256" key="3">
    <source>
        <dbReference type="ARBA" id="ARBA00011036"/>
    </source>
</evidence>
<reference evidence="13" key="1">
    <citation type="submission" date="2023-10" db="EMBL/GenBank/DDBJ databases">
        <authorList>
            <person name="Chen Y."/>
            <person name="Shah S."/>
            <person name="Dougan E. K."/>
            <person name="Thang M."/>
            <person name="Chan C."/>
        </authorList>
    </citation>
    <scope>NUCLEOTIDE SEQUENCE [LARGE SCALE GENOMIC DNA]</scope>
</reference>
<name>A0ABN9USC2_9DINO</name>
<feature type="compositionally biased region" description="Low complexity" evidence="10">
    <location>
        <begin position="531"/>
        <end position="550"/>
    </location>
</feature>
<keyword evidence="8 9" id="KW-0924">Ammonia transport</keyword>
<evidence type="ECO:0000256" key="4">
    <source>
        <dbReference type="ARBA" id="ARBA00022448"/>
    </source>
</evidence>
<keyword evidence="5 9" id="KW-0812">Transmembrane</keyword>
<evidence type="ECO:0000256" key="5">
    <source>
        <dbReference type="ARBA" id="ARBA00022692"/>
    </source>
</evidence>
<protein>
    <recommendedName>
        <fullName evidence="9">Ammonium transporter</fullName>
    </recommendedName>
</protein>
<comment type="subcellular location">
    <subcellularLocation>
        <location evidence="9">Cell membrane</location>
        <topology evidence="9">Multi-pass membrane protein</topology>
    </subcellularLocation>
    <subcellularLocation>
        <location evidence="1">Membrane</location>
        <topology evidence="1">Multi-pass membrane protein</topology>
    </subcellularLocation>
</comment>
<keyword evidence="11" id="KW-0732">Signal</keyword>
<feature type="transmembrane region" description="Helical" evidence="9">
    <location>
        <begin position="313"/>
        <end position="329"/>
    </location>
</feature>
<evidence type="ECO:0000256" key="1">
    <source>
        <dbReference type="ARBA" id="ARBA00004141"/>
    </source>
</evidence>
<dbReference type="InterPro" id="IPR024041">
    <property type="entry name" value="NH4_transpt_AmtB-like_dom"/>
</dbReference>
<feature type="transmembrane region" description="Helical" evidence="9">
    <location>
        <begin position="88"/>
        <end position="107"/>
    </location>
</feature>
<dbReference type="Proteomes" id="UP001189429">
    <property type="component" value="Unassembled WGS sequence"/>
</dbReference>
<gene>
    <name evidence="13" type="ORF">PCOR1329_LOCUS50780</name>
</gene>
<dbReference type="EMBL" id="CAUYUJ010016150">
    <property type="protein sequence ID" value="CAK0862341.1"/>
    <property type="molecule type" value="Genomic_DNA"/>
</dbReference>
<keyword evidence="4 9" id="KW-0813">Transport</keyword>
<comment type="similarity">
    <text evidence="3">Belongs to the ammonium transporter (TC 2.A.49) family. Rh subfamily.</text>
</comment>
<feature type="transmembrane region" description="Helical" evidence="9">
    <location>
        <begin position="256"/>
        <end position="275"/>
    </location>
</feature>
<dbReference type="PANTHER" id="PTHR11730">
    <property type="entry name" value="AMMONIUM TRANSPORTER"/>
    <property type="match status" value="1"/>
</dbReference>
<feature type="chain" id="PRO_5045823605" description="Ammonium transporter" evidence="11">
    <location>
        <begin position="19"/>
        <end position="583"/>
    </location>
</feature>
<feature type="compositionally biased region" description="Low complexity" evidence="10">
    <location>
        <begin position="486"/>
        <end position="497"/>
    </location>
</feature>
<evidence type="ECO:0000313" key="13">
    <source>
        <dbReference type="EMBL" id="CAK0862341.1"/>
    </source>
</evidence>
<feature type="signal peptide" evidence="11">
    <location>
        <begin position="1"/>
        <end position="18"/>
    </location>
</feature>
<comment type="caution">
    <text evidence="13">The sequence shown here is derived from an EMBL/GenBank/DDBJ whole genome shotgun (WGS) entry which is preliminary data.</text>
</comment>
<dbReference type="SUPFAM" id="SSF111352">
    <property type="entry name" value="Ammonium transporter"/>
    <property type="match status" value="1"/>
</dbReference>
<evidence type="ECO:0000256" key="10">
    <source>
        <dbReference type="SAM" id="MobiDB-lite"/>
    </source>
</evidence>
<organism evidence="13 14">
    <name type="scientific">Prorocentrum cordatum</name>
    <dbReference type="NCBI Taxonomy" id="2364126"/>
    <lineage>
        <taxon>Eukaryota</taxon>
        <taxon>Sar</taxon>
        <taxon>Alveolata</taxon>
        <taxon>Dinophyceae</taxon>
        <taxon>Prorocentrales</taxon>
        <taxon>Prorocentraceae</taxon>
        <taxon>Prorocentrum</taxon>
    </lineage>
</organism>
<dbReference type="Pfam" id="PF00909">
    <property type="entry name" value="Ammonium_transp"/>
    <property type="match status" value="1"/>
</dbReference>
<evidence type="ECO:0000256" key="6">
    <source>
        <dbReference type="ARBA" id="ARBA00022989"/>
    </source>
</evidence>
<feature type="transmembrane region" description="Helical" evidence="9">
    <location>
        <begin position="341"/>
        <end position="364"/>
    </location>
</feature>
<dbReference type="NCBIfam" id="TIGR00836">
    <property type="entry name" value="amt"/>
    <property type="match status" value="1"/>
</dbReference>
<feature type="transmembrane region" description="Helical" evidence="9">
    <location>
        <begin position="155"/>
        <end position="171"/>
    </location>
</feature>
<comment type="similarity">
    <text evidence="2 9">Belongs to the ammonia transporter channel (TC 1.A.11.2) family.</text>
</comment>
<feature type="transmembrane region" description="Helical" evidence="9">
    <location>
        <begin position="281"/>
        <end position="301"/>
    </location>
</feature>
<proteinExistence type="inferred from homology"/>
<keyword evidence="6 9" id="KW-1133">Transmembrane helix</keyword>
<evidence type="ECO:0000313" key="14">
    <source>
        <dbReference type="Proteomes" id="UP001189429"/>
    </source>
</evidence>
<evidence type="ECO:0000256" key="2">
    <source>
        <dbReference type="ARBA" id="ARBA00005887"/>
    </source>
</evidence>
<dbReference type="InterPro" id="IPR018047">
    <property type="entry name" value="Ammonium_transpt_CS"/>
</dbReference>
<keyword evidence="7 9" id="KW-0472">Membrane</keyword>
<evidence type="ECO:0000256" key="7">
    <source>
        <dbReference type="ARBA" id="ARBA00023136"/>
    </source>
</evidence>
<dbReference type="Gene3D" id="1.10.3430.10">
    <property type="entry name" value="Ammonium transporter AmtB like domains"/>
    <property type="match status" value="1"/>
</dbReference>
<feature type="domain" description="Ammonium transporter AmtB-like" evidence="12">
    <location>
        <begin position="1"/>
        <end position="385"/>
    </location>
</feature>
<dbReference type="InterPro" id="IPR002229">
    <property type="entry name" value="RhesusRHD"/>
</dbReference>
<evidence type="ECO:0000259" key="12">
    <source>
        <dbReference type="Pfam" id="PF00909"/>
    </source>
</evidence>
<dbReference type="PRINTS" id="PR00342">
    <property type="entry name" value="RHESUSRHD"/>
</dbReference>
<sequence length="583" mass="60619">MWVLLCGALVMFMQAGFAMLEAGTCRSGSAGVTLLKNVMDACVGAALWYSVGYAFAYGESGSPNTFIGSDLFFGTGLDAEDARHHLDWFFQWTFCATSATIVSGAVAERIHFSGYMIVASVLTAVIYPVVVWWTWSGHGFLSELGYSDFAGSGTVHLTGGSAAFVAAAVLGPRRGRFGGHSAESPFVPNNLSMVVLGTLVLWFGWYGFNCGSTLSFSSVETARQASRVAVNTTLSAAFGGTVALTVRAVQTRKLDLPVCCNGILAGLVAVCAGCADMSPPAAIFCGICGSLSMMAVSRVVVFAHVDDPLDATAVHAGGGVAGLLLRPLLDRSGVQGEMLAAHLLAIVCIVAWSATLTTFTLLVVKRLGLLSVTQEEEKFGLDAATLVVGNYVESDSADDSPVIGSLQPGDVAVGVHVEVHQSFMSNNKSNKAMVKKGLSGIIRQVDADGDVRVAFDKLDGLHWVLRSNFDKLRRTGAGHASLPRTGSFGSASEASSFRGPSDAKGSESSSGPSTREGGGHAPPAAQLPTQRTTTAASERARRSAAALAAGEAERPAKPRRQAPPPALPEFGARLSLDSSALGA</sequence>
<comment type="caution">
    <text evidence="9">Lacks conserved residue(s) required for the propagation of feature annotation.</text>
</comment>
<keyword evidence="14" id="KW-1185">Reference proteome</keyword>
<accession>A0ABN9USC2</accession>
<feature type="transmembrane region" description="Helical" evidence="9">
    <location>
        <begin position="191"/>
        <end position="208"/>
    </location>
</feature>
<dbReference type="InterPro" id="IPR029020">
    <property type="entry name" value="Ammonium/urea_transptr"/>
</dbReference>
<evidence type="ECO:0000256" key="9">
    <source>
        <dbReference type="RuleBase" id="RU362002"/>
    </source>
</evidence>
<evidence type="ECO:0000256" key="11">
    <source>
        <dbReference type="SAM" id="SignalP"/>
    </source>
</evidence>
<dbReference type="PROSITE" id="PS01219">
    <property type="entry name" value="AMMONIUM_TRANSP"/>
    <property type="match status" value="1"/>
</dbReference>